<comment type="caution">
    <text evidence="9">The sequence shown here is derived from an EMBL/GenBank/DDBJ whole genome shotgun (WGS) entry which is preliminary data.</text>
</comment>
<keyword evidence="1" id="KW-0832">Ubl conjugation</keyword>
<reference evidence="9 10" key="1">
    <citation type="journal article" date="2024" name="bioRxiv">
        <title>A reference genome for Trichogramma kaykai: A tiny desert-dwelling parasitoid wasp with competing sex-ratio distorters.</title>
        <authorList>
            <person name="Culotta J."/>
            <person name="Lindsey A.R."/>
        </authorList>
    </citation>
    <scope>NUCLEOTIDE SEQUENCE [LARGE SCALE GENOMIC DNA]</scope>
    <source>
        <strain evidence="9 10">KSX58</strain>
    </source>
</reference>
<organism evidence="9 10">
    <name type="scientific">Trichogramma kaykai</name>
    <dbReference type="NCBI Taxonomy" id="54128"/>
    <lineage>
        <taxon>Eukaryota</taxon>
        <taxon>Metazoa</taxon>
        <taxon>Ecdysozoa</taxon>
        <taxon>Arthropoda</taxon>
        <taxon>Hexapoda</taxon>
        <taxon>Insecta</taxon>
        <taxon>Pterygota</taxon>
        <taxon>Neoptera</taxon>
        <taxon>Endopterygota</taxon>
        <taxon>Hymenoptera</taxon>
        <taxon>Apocrita</taxon>
        <taxon>Proctotrupomorpha</taxon>
        <taxon>Chalcidoidea</taxon>
        <taxon>Trichogrammatidae</taxon>
        <taxon>Trichogramma</taxon>
    </lineage>
</organism>
<dbReference type="GO" id="GO:0005634">
    <property type="term" value="C:nucleus"/>
    <property type="evidence" value="ECO:0007669"/>
    <property type="project" value="UniProtKB-ARBA"/>
</dbReference>
<keyword evidence="7" id="KW-0175">Coiled coil</keyword>
<dbReference type="PANTHER" id="PTHR46542">
    <property type="entry name" value="X-BOX BINDING PROTEIN 1"/>
    <property type="match status" value="1"/>
</dbReference>
<keyword evidence="2" id="KW-0805">Transcription regulation</keyword>
<proteinExistence type="predicted"/>
<dbReference type="SMART" id="SM00338">
    <property type="entry name" value="BRLZ"/>
    <property type="match status" value="1"/>
</dbReference>
<evidence type="ECO:0000256" key="7">
    <source>
        <dbReference type="SAM" id="Coils"/>
    </source>
</evidence>
<dbReference type="InterPro" id="IPR004827">
    <property type="entry name" value="bZIP"/>
</dbReference>
<evidence type="ECO:0000256" key="5">
    <source>
        <dbReference type="ARBA" id="ARBA00023242"/>
    </source>
</evidence>
<dbReference type="PANTHER" id="PTHR46542:SF1">
    <property type="entry name" value="X-BOX BINDING PROTEIN 1"/>
    <property type="match status" value="1"/>
</dbReference>
<keyword evidence="3" id="KW-0238">DNA-binding</keyword>
<gene>
    <name evidence="9" type="ORF">TKK_017379</name>
</gene>
<dbReference type="PROSITE" id="PS50217">
    <property type="entry name" value="BZIP"/>
    <property type="match status" value="1"/>
</dbReference>
<evidence type="ECO:0000259" key="8">
    <source>
        <dbReference type="PROSITE" id="PS50217"/>
    </source>
</evidence>
<evidence type="ECO:0000313" key="10">
    <source>
        <dbReference type="Proteomes" id="UP001627154"/>
    </source>
</evidence>
<feature type="domain" description="BZIP" evidence="8">
    <location>
        <begin position="180"/>
        <end position="243"/>
    </location>
</feature>
<evidence type="ECO:0000256" key="1">
    <source>
        <dbReference type="ARBA" id="ARBA00022843"/>
    </source>
</evidence>
<dbReference type="Proteomes" id="UP001627154">
    <property type="component" value="Unassembled WGS sequence"/>
</dbReference>
<dbReference type="EMBL" id="JBJJXI010000137">
    <property type="protein sequence ID" value="KAL3387455.1"/>
    <property type="molecule type" value="Genomic_DNA"/>
</dbReference>
<evidence type="ECO:0000256" key="3">
    <source>
        <dbReference type="ARBA" id="ARBA00023125"/>
    </source>
</evidence>
<evidence type="ECO:0000256" key="6">
    <source>
        <dbReference type="ARBA" id="ARBA00040165"/>
    </source>
</evidence>
<dbReference type="SUPFAM" id="SSF57959">
    <property type="entry name" value="Leucine zipper domain"/>
    <property type="match status" value="1"/>
</dbReference>
<dbReference type="GO" id="GO:0003677">
    <property type="term" value="F:DNA binding"/>
    <property type="evidence" value="ECO:0007669"/>
    <property type="project" value="UniProtKB-KW"/>
</dbReference>
<dbReference type="PROSITE" id="PS00036">
    <property type="entry name" value="BZIP_BASIC"/>
    <property type="match status" value="1"/>
</dbReference>
<dbReference type="CDD" id="cd14691">
    <property type="entry name" value="bZIP_XBP1"/>
    <property type="match status" value="1"/>
</dbReference>
<dbReference type="InterPro" id="IPR052470">
    <property type="entry name" value="ER_Stress-Reg_TF"/>
</dbReference>
<dbReference type="InterPro" id="IPR046347">
    <property type="entry name" value="bZIP_sf"/>
</dbReference>
<dbReference type="AlphaFoldDB" id="A0ABD2W320"/>
<protein>
    <recommendedName>
        <fullName evidence="6">X-box-binding protein 1</fullName>
    </recommendedName>
</protein>
<keyword evidence="5" id="KW-0539">Nucleus</keyword>
<keyword evidence="4" id="KW-0804">Transcription</keyword>
<dbReference type="Gene3D" id="1.20.5.170">
    <property type="match status" value="1"/>
</dbReference>
<evidence type="ECO:0000256" key="4">
    <source>
        <dbReference type="ARBA" id="ARBA00023163"/>
    </source>
</evidence>
<dbReference type="Pfam" id="PF00170">
    <property type="entry name" value="bZIP_1"/>
    <property type="match status" value="1"/>
</dbReference>
<feature type="coiled-coil region" evidence="7">
    <location>
        <begin position="191"/>
        <end position="260"/>
    </location>
</feature>
<evidence type="ECO:0000256" key="2">
    <source>
        <dbReference type="ARBA" id="ARBA00023015"/>
    </source>
</evidence>
<name>A0ABD2W320_9HYME</name>
<keyword evidence="10" id="KW-1185">Reference proteome</keyword>
<accession>A0ABD2W320</accession>
<evidence type="ECO:0000313" key="9">
    <source>
        <dbReference type="EMBL" id="KAL3387455.1"/>
    </source>
</evidence>
<sequence length="408" mass="46155">MAPTVTLTKQQQQPLVALRKNNVKLPKLCIKNVLKPGVHFQPLPSTITFLEQLCGTAKERQQKTSAFQPIIITSENQPQIKTVTVTTKEKQIEPQLLQPKSIEQQVTRHVIQQPQQITNPIPVENGNEIMLTFDSTDELLLVKEEPEVMEAQDVTLIPDLCEDSPPSSGKKRRLEGLTYEQKAYRKKLKNRLAAQNSRDRKKAKVEELEKSLVTLREENTKLVKENRTLEERNKSLTAEMEALRSASQALKEEMERIKGSQSKCSCGSNPSPVTVVECTDSTLGSAVSSNPLQQGGPVQTTSRRAMEDSLSELVANVAFFLLLKVLLLDCRKKNGSASLNTWLTQFLTSFPPGMKEKLLSYAQARNFKRAQERKQREKQMVKAMRNSVLLGRKWWGRNCILRPTRTKP</sequence>